<keyword evidence="3" id="KW-0808">Transferase</keyword>
<evidence type="ECO:0000256" key="1">
    <source>
        <dbReference type="SAM" id="Phobius"/>
    </source>
</evidence>
<dbReference type="PANTHER" id="PTHR43685">
    <property type="entry name" value="GLYCOSYLTRANSFERASE"/>
    <property type="match status" value="1"/>
</dbReference>
<keyword evidence="3" id="KW-0328">Glycosyltransferase</keyword>
<dbReference type="EMBL" id="CAJHIP010000004">
    <property type="protein sequence ID" value="CAD6491648.1"/>
    <property type="molecule type" value="Genomic_DNA"/>
</dbReference>
<dbReference type="SUPFAM" id="SSF53448">
    <property type="entry name" value="Nucleotide-diphospho-sugar transferases"/>
    <property type="match status" value="1"/>
</dbReference>
<evidence type="ECO:0000313" key="3">
    <source>
        <dbReference type="EMBL" id="CAD6491648.1"/>
    </source>
</evidence>
<organism evidence="3 4">
    <name type="scientific">Candidatus Argoarchaeum ethanivorans</name>
    <dbReference type="NCBI Taxonomy" id="2608793"/>
    <lineage>
        <taxon>Archaea</taxon>
        <taxon>Methanobacteriati</taxon>
        <taxon>Methanobacteriota</taxon>
        <taxon>Stenosarchaea group</taxon>
        <taxon>Methanomicrobia</taxon>
        <taxon>Methanosarcinales</taxon>
        <taxon>Methanosarcinales incertae sedis</taxon>
        <taxon>GOM Arc I cluster</taxon>
        <taxon>Candidatus Argoarchaeum</taxon>
    </lineage>
</organism>
<gene>
    <name evidence="3" type="primary">aglC</name>
    <name evidence="3" type="ORF">FFODKBPE_00189</name>
</gene>
<feature type="transmembrane region" description="Helical" evidence="1">
    <location>
        <begin position="279"/>
        <end position="302"/>
    </location>
</feature>
<comment type="caution">
    <text evidence="3">The sequence shown here is derived from an EMBL/GenBank/DDBJ whole genome shotgun (WGS) entry which is preliminary data.</text>
</comment>
<dbReference type="PANTHER" id="PTHR43685:SF2">
    <property type="entry name" value="GLYCOSYLTRANSFERASE 2-LIKE DOMAIN-CONTAINING PROTEIN"/>
    <property type="match status" value="1"/>
</dbReference>
<feature type="transmembrane region" description="Helical" evidence="1">
    <location>
        <begin position="236"/>
        <end position="259"/>
    </location>
</feature>
<reference evidence="3" key="1">
    <citation type="submission" date="2020-10" db="EMBL/GenBank/DDBJ databases">
        <authorList>
            <person name="Hahn C.J."/>
            <person name="Laso-Perez R."/>
            <person name="Vulcano F."/>
            <person name="Vaziourakis K.-M."/>
            <person name="Stokke R."/>
            <person name="Steen I.H."/>
            <person name="Teske A."/>
            <person name="Boetius A."/>
            <person name="Liebeke M."/>
            <person name="Amann R."/>
            <person name="Knittel K."/>
        </authorList>
    </citation>
    <scope>NUCLEOTIDE SEQUENCE</scope>
    <source>
        <strain evidence="3">Gfbio:e3339647-f889-4370-9287-4fb5cb688e4c:AG394J04_GoMArc1</strain>
    </source>
</reference>
<dbReference type="InterPro" id="IPR029044">
    <property type="entry name" value="Nucleotide-diphossugar_trans"/>
</dbReference>
<dbReference type="GO" id="GO:0016757">
    <property type="term" value="F:glycosyltransferase activity"/>
    <property type="evidence" value="ECO:0007669"/>
    <property type="project" value="UniProtKB-KW"/>
</dbReference>
<accession>A0A811T706</accession>
<keyword evidence="1" id="KW-0812">Transmembrane</keyword>
<keyword evidence="1" id="KW-1133">Transmembrane helix</keyword>
<keyword evidence="1" id="KW-0472">Membrane</keyword>
<name>A0A811T706_9EURY</name>
<protein>
    <submittedName>
        <fullName evidence="3">Dolichyl N-acetyl-alpha-D-glucosaminyl phosphate3-beta-D-2,3-diacetamido-2,3-dideoxy-beta-D-glucu ronosyltransferase</fullName>
        <ecNumber evidence="3">2.4.1.335</ecNumber>
    </submittedName>
</protein>
<proteinExistence type="predicted"/>
<evidence type="ECO:0000313" key="4">
    <source>
        <dbReference type="Proteomes" id="UP000603056"/>
    </source>
</evidence>
<dbReference type="AlphaFoldDB" id="A0A811T706"/>
<dbReference type="Gene3D" id="3.90.550.10">
    <property type="entry name" value="Spore Coat Polysaccharide Biosynthesis Protein SpsA, Chain A"/>
    <property type="match status" value="1"/>
</dbReference>
<feature type="domain" description="Glycosyltransferase 2-like" evidence="2">
    <location>
        <begin position="5"/>
        <end position="163"/>
    </location>
</feature>
<evidence type="ECO:0000259" key="2">
    <source>
        <dbReference type="Pfam" id="PF00535"/>
    </source>
</evidence>
<dbReference type="InterPro" id="IPR050834">
    <property type="entry name" value="Glycosyltransf_2"/>
</dbReference>
<dbReference type="Proteomes" id="UP000603056">
    <property type="component" value="Unassembled WGS sequence"/>
</dbReference>
<dbReference type="InterPro" id="IPR001173">
    <property type="entry name" value="Glyco_trans_2-like"/>
</dbReference>
<dbReference type="Pfam" id="PF00535">
    <property type="entry name" value="Glycos_transf_2"/>
    <property type="match status" value="1"/>
</dbReference>
<dbReference type="EC" id="2.4.1.335" evidence="3"/>
<sequence length="304" mass="34359">MDKISVVIPVKNEEEKIEQCLEAVFSQSLKPHEVIVVDGHSTDRTVERAKEFPVRIFYENYHTRSGACQIGVENAEGEYVAFTDADCIPEKNWLEDVVKEFDEGIVGIGCGIKNVGEGLWEKSINLVAGTFLGSANSVQGRFFKDKRYVNSISGCNSIYHKEDILKVGGFDVVLSTAEDTELNRKMLRIGKLLYTPDAVILHNHKRGLKDFSKRMYQYGHGRAKGRLWDLQAIPPILVLLLILSLVFTPWIFLGMVGVYVVMIEGMGVKFVVQERSFKYFASVPIAYIIEHVLYTVGFWNGLIR</sequence>